<dbReference type="InterPro" id="IPR029044">
    <property type="entry name" value="Nucleotide-diphossugar_trans"/>
</dbReference>
<dbReference type="Pfam" id="PF00535">
    <property type="entry name" value="Glycos_transf_2"/>
    <property type="match status" value="1"/>
</dbReference>
<evidence type="ECO:0000259" key="4">
    <source>
        <dbReference type="Pfam" id="PF00535"/>
    </source>
</evidence>
<comment type="caution">
    <text evidence="5">The sequence shown here is derived from an EMBL/GenBank/DDBJ whole genome shotgun (WGS) entry which is preliminary data.</text>
</comment>
<evidence type="ECO:0000256" key="3">
    <source>
        <dbReference type="ARBA" id="ARBA00022679"/>
    </source>
</evidence>
<keyword evidence="2 5" id="KW-0328">Glycosyltransferase</keyword>
<dbReference type="GO" id="GO:0016757">
    <property type="term" value="F:glycosyltransferase activity"/>
    <property type="evidence" value="ECO:0007669"/>
    <property type="project" value="UniProtKB-KW"/>
</dbReference>
<gene>
    <name evidence="5" type="ORF">M0L20_01785</name>
</gene>
<feature type="domain" description="Glycosyltransferase 2-like" evidence="4">
    <location>
        <begin position="5"/>
        <end position="120"/>
    </location>
</feature>
<dbReference type="InterPro" id="IPR001173">
    <property type="entry name" value="Glyco_trans_2-like"/>
</dbReference>
<keyword evidence="3 5" id="KW-0808">Transferase</keyword>
<name>A0ABT0HEH4_9BACT</name>
<evidence type="ECO:0000256" key="1">
    <source>
        <dbReference type="ARBA" id="ARBA00006739"/>
    </source>
</evidence>
<keyword evidence="6" id="KW-1185">Reference proteome</keyword>
<comment type="similarity">
    <text evidence="1">Belongs to the glycosyltransferase 2 family.</text>
</comment>
<reference evidence="5 6" key="1">
    <citation type="submission" date="2022-04" db="EMBL/GenBank/DDBJ databases">
        <title>Spirosoma sp. strain RP8 genome sequencing and assembly.</title>
        <authorList>
            <person name="Jung Y."/>
        </authorList>
    </citation>
    <scope>NUCLEOTIDE SEQUENCE [LARGE SCALE GENOMIC DNA]</scope>
    <source>
        <strain evidence="5 6">RP8</strain>
    </source>
</reference>
<accession>A0ABT0HEH4</accession>
<dbReference type="Proteomes" id="UP001202180">
    <property type="component" value="Unassembled WGS sequence"/>
</dbReference>
<dbReference type="Gene3D" id="3.90.550.10">
    <property type="entry name" value="Spore Coat Polysaccharide Biosynthesis Protein SpsA, Chain A"/>
    <property type="match status" value="1"/>
</dbReference>
<proteinExistence type="inferred from homology"/>
<organism evidence="5 6">
    <name type="scientific">Spirosoma liriopis</name>
    <dbReference type="NCBI Taxonomy" id="2937440"/>
    <lineage>
        <taxon>Bacteria</taxon>
        <taxon>Pseudomonadati</taxon>
        <taxon>Bacteroidota</taxon>
        <taxon>Cytophagia</taxon>
        <taxon>Cytophagales</taxon>
        <taxon>Cytophagaceae</taxon>
        <taxon>Spirosoma</taxon>
    </lineage>
</organism>
<dbReference type="EC" id="2.4.-.-" evidence="5"/>
<dbReference type="EMBL" id="JALPRF010000001">
    <property type="protein sequence ID" value="MCK8490561.1"/>
    <property type="molecule type" value="Genomic_DNA"/>
</dbReference>
<sequence length="273" mass="31473">MKKISVLTIVHNREKALVNLIDGLNQSHLMPAELVLIYMNEKPYTVPKTSFPLVEQPIHHSNHLPLAQARNRAVEAASYDDLVFLDVDCIPHRSMLGHYANAFEQDSKLWSGQVRYLHQNAVEEADFWHRLDELSKADPIRTSSECLPYHLFWSLNFGCSKQTFDQIGRFDEGYGGYGAEDTDFAFSARQAAVPLAMIPALAYHQYHTSYDPPLNHLRDIIANATFFKKKWHVWPMEGWLAKFQQRGFIHWTEDHIQLLREPSTAELLSALKE</sequence>
<dbReference type="PANTHER" id="PTHR43179">
    <property type="entry name" value="RHAMNOSYLTRANSFERASE WBBL"/>
    <property type="match status" value="1"/>
</dbReference>
<evidence type="ECO:0000313" key="6">
    <source>
        <dbReference type="Proteomes" id="UP001202180"/>
    </source>
</evidence>
<dbReference type="SUPFAM" id="SSF53448">
    <property type="entry name" value="Nucleotide-diphospho-sugar transferases"/>
    <property type="match status" value="1"/>
</dbReference>
<evidence type="ECO:0000256" key="2">
    <source>
        <dbReference type="ARBA" id="ARBA00022676"/>
    </source>
</evidence>
<dbReference type="PANTHER" id="PTHR43179:SF12">
    <property type="entry name" value="GALACTOFURANOSYLTRANSFERASE GLFT2"/>
    <property type="match status" value="1"/>
</dbReference>
<dbReference type="RefSeq" id="WP_248475357.1">
    <property type="nucleotide sequence ID" value="NZ_JALPRF010000001.1"/>
</dbReference>
<evidence type="ECO:0000313" key="5">
    <source>
        <dbReference type="EMBL" id="MCK8490561.1"/>
    </source>
</evidence>
<protein>
    <submittedName>
        <fullName evidence="5">Glycosyltransferase</fullName>
        <ecNumber evidence="5">2.4.-.-</ecNumber>
    </submittedName>
</protein>